<feature type="region of interest" description="Disordered" evidence="1">
    <location>
        <begin position="341"/>
        <end position="362"/>
    </location>
</feature>
<dbReference type="AlphaFoldDB" id="A0A1W6MVD5"/>
<evidence type="ECO:0000313" key="2">
    <source>
        <dbReference type="EMBL" id="ARN81568.1"/>
    </source>
</evidence>
<dbReference type="OrthoDB" id="272235at2"/>
<accession>A0A1W6MVD5</accession>
<dbReference type="RefSeq" id="WP_085771684.1">
    <property type="nucleotide sequence ID" value="NZ_AP027149.1"/>
</dbReference>
<dbReference type="Proteomes" id="UP000193978">
    <property type="component" value="Chromosome"/>
</dbReference>
<dbReference type="InterPro" id="IPR009367">
    <property type="entry name" value="Elm1-like"/>
</dbReference>
<dbReference type="PANTHER" id="PTHR33986">
    <property type="entry name" value="OS02G0535700 PROTEIN"/>
    <property type="match status" value="1"/>
</dbReference>
<keyword evidence="3" id="KW-1185">Reference proteome</keyword>
<name>A0A1W6MVD5_9HYPH</name>
<evidence type="ECO:0008006" key="4">
    <source>
        <dbReference type="Google" id="ProtNLM"/>
    </source>
</evidence>
<sequence>MNPDSPKTPARQALVPAAHALNLRILSDGLAGHDAQTLGIAEALGLEPDIRCIHPRKFFEVLAPFGPLDWRERESRPGSPIGPPWPDIALAAGRRTLPYLKRLKLASGRKVFTVYVNRPATGRAAADLIVSPLHDGFFGPNVITPITPAHRVSSERLARQRRDPDPRVAALPAPRAALLVGGDNRHFQFTPAVAGALQEAVRALFSAGFSVMATASRRTPAMIVRSLQAALAEGPGWIWDKEGENPYFSMLAAADLILVSADSVSMIGEAVATGAPVHIFAPSGGSAKIKLFLERLQSEGAVRPWTGTPERWTYEPINETPKVAAAIRRAYQVFKGELPPLPAWRPPNPDQLLDYEDGEEAG</sequence>
<organism evidence="2 3">
    <name type="scientific">Methylocystis bryophila</name>
    <dbReference type="NCBI Taxonomy" id="655015"/>
    <lineage>
        <taxon>Bacteria</taxon>
        <taxon>Pseudomonadati</taxon>
        <taxon>Pseudomonadota</taxon>
        <taxon>Alphaproteobacteria</taxon>
        <taxon>Hyphomicrobiales</taxon>
        <taxon>Methylocystaceae</taxon>
        <taxon>Methylocystis</taxon>
    </lineage>
</organism>
<proteinExistence type="predicted"/>
<gene>
    <name evidence="2" type="ORF">B1812_11375</name>
</gene>
<dbReference type="PANTHER" id="PTHR33986:SF15">
    <property type="entry name" value="MITOCHONDRIAL FISSION PROTEIN ELM1"/>
    <property type="match status" value="1"/>
</dbReference>
<feature type="compositionally biased region" description="Acidic residues" evidence="1">
    <location>
        <begin position="353"/>
        <end position="362"/>
    </location>
</feature>
<evidence type="ECO:0000256" key="1">
    <source>
        <dbReference type="SAM" id="MobiDB-lite"/>
    </source>
</evidence>
<reference evidence="2 3" key="1">
    <citation type="submission" date="2017-02" db="EMBL/GenBank/DDBJ databases">
        <authorList>
            <person name="Peterson S.W."/>
        </authorList>
    </citation>
    <scope>NUCLEOTIDE SEQUENCE [LARGE SCALE GENOMIC DNA]</scope>
    <source>
        <strain evidence="2 3">S285</strain>
    </source>
</reference>
<protein>
    <recommendedName>
        <fullName evidence="4">Nucleoside-diphosphate sugar epimerase</fullName>
    </recommendedName>
</protein>
<dbReference type="Pfam" id="PF06258">
    <property type="entry name" value="Mito_fiss_Elm1"/>
    <property type="match status" value="1"/>
</dbReference>
<evidence type="ECO:0000313" key="3">
    <source>
        <dbReference type="Proteomes" id="UP000193978"/>
    </source>
</evidence>
<dbReference type="KEGG" id="mbry:B1812_11375"/>
<dbReference type="STRING" id="655015.B1812_11375"/>
<dbReference type="EMBL" id="CP019948">
    <property type="protein sequence ID" value="ARN81568.1"/>
    <property type="molecule type" value="Genomic_DNA"/>
</dbReference>